<dbReference type="EMBL" id="AVPT01000029">
    <property type="protein sequence ID" value="KGM54192.1"/>
    <property type="molecule type" value="Genomic_DNA"/>
</dbReference>
<evidence type="ECO:0000313" key="2">
    <source>
        <dbReference type="Proteomes" id="UP000029989"/>
    </source>
</evidence>
<dbReference type="InterPro" id="IPR025354">
    <property type="entry name" value="DUF4258"/>
</dbReference>
<accession>A0A0A0EYH8</accession>
<dbReference type="AlphaFoldDB" id="A0A0A0EYH8"/>
<keyword evidence="2" id="KW-1185">Reference proteome</keyword>
<dbReference type="RefSeq" id="WP_036212728.1">
    <property type="nucleotide sequence ID" value="NZ_AVPT01000029.1"/>
</dbReference>
<comment type="caution">
    <text evidence="1">The sequence shown here is derived from an EMBL/GenBank/DDBJ whole genome shotgun (WGS) entry which is preliminary data.</text>
</comment>
<dbReference type="OrthoDB" id="6939937at2"/>
<dbReference type="Pfam" id="PF14076">
    <property type="entry name" value="DUF4258"/>
    <property type="match status" value="1"/>
</dbReference>
<proteinExistence type="predicted"/>
<dbReference type="Proteomes" id="UP000029989">
    <property type="component" value="Unassembled WGS sequence"/>
</dbReference>
<gene>
    <name evidence="1" type="ORF">N799_09945</name>
</gene>
<sequence>MNPLSDPEDLHEATRVINSYAQSDWCGIAFSRHARERMAERFIPGDVITSALKSGTVVDVRTEVTQAGRRIYKYEVEMRDQYGRVTVVTAVPGRLKLLVVTAYTDIPD</sequence>
<name>A0A0A0EYH8_9GAMM</name>
<organism evidence="1 2">
    <name type="scientific">Lysobacter arseniciresistens ZS79</name>
    <dbReference type="NCBI Taxonomy" id="913325"/>
    <lineage>
        <taxon>Bacteria</taxon>
        <taxon>Pseudomonadati</taxon>
        <taxon>Pseudomonadota</taxon>
        <taxon>Gammaproteobacteria</taxon>
        <taxon>Lysobacterales</taxon>
        <taxon>Lysobacteraceae</taxon>
        <taxon>Novilysobacter</taxon>
    </lineage>
</organism>
<reference evidence="1 2" key="1">
    <citation type="journal article" date="2015" name="Stand. Genomic Sci.">
        <title>Genomic information of the arsenic-resistant bacterium Lysobacter arseniciresistens type strain ZS79(T) and comparison of Lysobacter draft genomes.</title>
        <authorList>
            <person name="Liu L."/>
            <person name="Zhang S."/>
            <person name="Luo M."/>
            <person name="Wang G."/>
        </authorList>
    </citation>
    <scope>NUCLEOTIDE SEQUENCE [LARGE SCALE GENOMIC DNA]</scope>
    <source>
        <strain evidence="1 2">ZS79</strain>
    </source>
</reference>
<evidence type="ECO:0008006" key="3">
    <source>
        <dbReference type="Google" id="ProtNLM"/>
    </source>
</evidence>
<protein>
    <recommendedName>
        <fullName evidence="3">DUF4258 domain-containing protein</fullName>
    </recommendedName>
</protein>
<evidence type="ECO:0000313" key="1">
    <source>
        <dbReference type="EMBL" id="KGM54192.1"/>
    </source>
</evidence>